<name>A0ABD1DXQ3_CULPP</name>
<evidence type="ECO:0008006" key="4">
    <source>
        <dbReference type="Google" id="ProtNLM"/>
    </source>
</evidence>
<proteinExistence type="predicted"/>
<evidence type="ECO:0000313" key="2">
    <source>
        <dbReference type="EMBL" id="KAL1404529.1"/>
    </source>
</evidence>
<evidence type="ECO:0000313" key="3">
    <source>
        <dbReference type="Proteomes" id="UP001562425"/>
    </source>
</evidence>
<accession>A0ABD1DXQ3</accession>
<comment type="caution">
    <text evidence="2">The sequence shown here is derived from an EMBL/GenBank/DDBJ whole genome shotgun (WGS) entry which is preliminary data.</text>
</comment>
<gene>
    <name evidence="2" type="ORF">pipiens_018840</name>
</gene>
<protein>
    <recommendedName>
        <fullName evidence="4">Thyroglobulin type-1 domain-containing protein</fullName>
    </recommendedName>
</protein>
<dbReference type="AlphaFoldDB" id="A0ABD1DXQ3"/>
<evidence type="ECO:0000256" key="1">
    <source>
        <dbReference type="SAM" id="SignalP"/>
    </source>
</evidence>
<feature type="signal peptide" evidence="1">
    <location>
        <begin position="1"/>
        <end position="31"/>
    </location>
</feature>
<organism evidence="2 3">
    <name type="scientific">Culex pipiens pipiens</name>
    <name type="common">Northern house mosquito</name>
    <dbReference type="NCBI Taxonomy" id="38569"/>
    <lineage>
        <taxon>Eukaryota</taxon>
        <taxon>Metazoa</taxon>
        <taxon>Ecdysozoa</taxon>
        <taxon>Arthropoda</taxon>
        <taxon>Hexapoda</taxon>
        <taxon>Insecta</taxon>
        <taxon>Pterygota</taxon>
        <taxon>Neoptera</taxon>
        <taxon>Endopterygota</taxon>
        <taxon>Diptera</taxon>
        <taxon>Nematocera</taxon>
        <taxon>Culicoidea</taxon>
        <taxon>Culicidae</taxon>
        <taxon>Culicinae</taxon>
        <taxon>Culicini</taxon>
        <taxon>Culex</taxon>
        <taxon>Culex</taxon>
    </lineage>
</organism>
<feature type="chain" id="PRO_5044894246" description="Thyroglobulin type-1 domain-containing protein" evidence="1">
    <location>
        <begin position="32"/>
        <end position="98"/>
    </location>
</feature>
<sequence>MEQQRKHATRTAAVRWVFATIFLSVLLQASAEYIPPGPKYKCPEKTKQIYPCVCTKGTDDGIYVTCEKSNLASLSVAFINLASFNIPVEELQMKRCKI</sequence>
<keyword evidence="3" id="KW-1185">Reference proteome</keyword>
<dbReference type="EMBL" id="JBEHCU010000309">
    <property type="protein sequence ID" value="KAL1404529.1"/>
    <property type="molecule type" value="Genomic_DNA"/>
</dbReference>
<feature type="non-terminal residue" evidence="2">
    <location>
        <position position="98"/>
    </location>
</feature>
<keyword evidence="1" id="KW-0732">Signal</keyword>
<dbReference type="Proteomes" id="UP001562425">
    <property type="component" value="Unassembled WGS sequence"/>
</dbReference>
<reference evidence="2 3" key="1">
    <citation type="submission" date="2024-05" db="EMBL/GenBank/DDBJ databases">
        <title>Culex pipiens pipiens assembly and annotation.</title>
        <authorList>
            <person name="Alout H."/>
            <person name="Durand T."/>
        </authorList>
    </citation>
    <scope>NUCLEOTIDE SEQUENCE [LARGE SCALE GENOMIC DNA]</scope>
    <source>
        <strain evidence="2">HA-2024</strain>
        <tissue evidence="2">Whole body</tissue>
    </source>
</reference>